<evidence type="ECO:0000313" key="1">
    <source>
        <dbReference type="Proteomes" id="UP000887576"/>
    </source>
</evidence>
<reference evidence="2" key="1">
    <citation type="submission" date="2022-11" db="UniProtKB">
        <authorList>
            <consortium name="WormBaseParasite"/>
        </authorList>
    </citation>
    <scope>IDENTIFICATION</scope>
</reference>
<dbReference type="WBParaSite" id="JU765_v2.g20006.t2">
    <property type="protein sequence ID" value="JU765_v2.g20006.t2"/>
    <property type="gene ID" value="JU765_v2.g20006"/>
</dbReference>
<dbReference type="Proteomes" id="UP000887576">
    <property type="component" value="Unplaced"/>
</dbReference>
<accession>A0AC34QWS2</accession>
<evidence type="ECO:0000313" key="2">
    <source>
        <dbReference type="WBParaSite" id="JU765_v2.g20006.t2"/>
    </source>
</evidence>
<sequence>MGVDAVVEEKMRQTTISTDRRISDSEGSFLSDYGGSRTTNRIIEGKRLLMLDGYSMTVQDLNDCHDGVCHIELAESARQRIIKARKFLEKCAEEHKIVYGITTGFGTFSNVIINPSEIRQLQLNLIRSHATGFLSDYGGSRTTNRIIEGKRLLMLDGYSMTVQDLNDCHDGVCHIELAESARQRIIKARKFLEKCAEEHKIVYGITTGFGTFSNVIINPSEIRQLQLNLIRSHATGYGQPLSPEKARMLLALRINVLAKGHSGISLENVEKLVAAFNAFAVSYVPEQGTVGCSGDLCPLAHLALGLVGEGKMWSPKTGWMDAETVLKENGLTKMELGPKEGLALINGTQMVSSLGALAVQRAENIARQADVISALTLDVLKGTTQAYDAKIHRVRPHKGQNDVARRLRSLLHSDLNPSEIAESHRNCGKVQDAYTLRCVPQVHGIVHETIEFCKGIITRELNSATDNPLIFPDQEQILSGGNFHGEYPAKALDFLAIAVHELAQMSERRLERLVNHELSGLPTFLTKFGGLNSGFMTVQLCAASLVSENKVLCHPSSADSIPTSCNQEDHVSMGGYAARKALKVIEHVEAVLAMELIAACQGMEFLKPLKSTNTLQKVYDLVRTVFKPLEEDRFMQPEIESVINLVRQNKIWTTVEPFLERMADLEDDFPDVLRQNMASPTGHANHDHIGFDRFAH</sequence>
<protein>
    <submittedName>
        <fullName evidence="2">Histidine ammonia-lyase</fullName>
    </submittedName>
</protein>
<proteinExistence type="predicted"/>
<organism evidence="1 2">
    <name type="scientific">Panagrolaimus sp. JU765</name>
    <dbReference type="NCBI Taxonomy" id="591449"/>
    <lineage>
        <taxon>Eukaryota</taxon>
        <taxon>Metazoa</taxon>
        <taxon>Ecdysozoa</taxon>
        <taxon>Nematoda</taxon>
        <taxon>Chromadorea</taxon>
        <taxon>Rhabditida</taxon>
        <taxon>Tylenchina</taxon>
        <taxon>Panagrolaimomorpha</taxon>
        <taxon>Panagrolaimoidea</taxon>
        <taxon>Panagrolaimidae</taxon>
        <taxon>Panagrolaimus</taxon>
    </lineage>
</organism>
<name>A0AC34QWS2_9BILA</name>